<dbReference type="RefSeq" id="WP_162622076.1">
    <property type="nucleotide sequence ID" value="NZ_CP029773.1"/>
</dbReference>
<dbReference type="Proteomes" id="UP001218208">
    <property type="component" value="Unassembled WGS sequence"/>
</dbReference>
<evidence type="ECO:0000313" key="2">
    <source>
        <dbReference type="Proteomes" id="UP001218208"/>
    </source>
</evidence>
<gene>
    <name evidence="1" type="ORF">QEG23_004196</name>
</gene>
<protein>
    <submittedName>
        <fullName evidence="1">Uncharacterized protein</fullName>
    </submittedName>
</protein>
<name>A0AAI9C5J7_STEMA</name>
<comment type="caution">
    <text evidence="1">The sequence shown here is derived from an EMBL/GenBank/DDBJ whole genome shotgun (WGS) entry which is preliminary data.</text>
</comment>
<organism evidence="1 2">
    <name type="scientific">Stenotrophomonas maltophilia</name>
    <name type="common">Pseudomonas maltophilia</name>
    <name type="synonym">Xanthomonas maltophilia</name>
    <dbReference type="NCBI Taxonomy" id="40324"/>
    <lineage>
        <taxon>Bacteria</taxon>
        <taxon>Pseudomonadati</taxon>
        <taxon>Pseudomonadota</taxon>
        <taxon>Gammaproteobacteria</taxon>
        <taxon>Lysobacterales</taxon>
        <taxon>Lysobacteraceae</taxon>
        <taxon>Stenotrophomonas</taxon>
        <taxon>Stenotrophomonas maltophilia group</taxon>
    </lineage>
</organism>
<dbReference type="EMBL" id="ABLOJW010000032">
    <property type="protein sequence ID" value="EKT4094627.1"/>
    <property type="molecule type" value="Genomic_DNA"/>
</dbReference>
<proteinExistence type="predicted"/>
<sequence length="238" mass="26458">MEQNSYFELLGKIEEEFPTEIGLAIVIAGENITRNQGQRHTGFVCKGADGRLWLFHQGWHNRCRHEELSPGYALVVDDFLDEFSATAITSFLANVIQASQGNIPYSPNWDHSKTYLEAGSGRYVATSGGDGLTCATFVLESLKRYGFDLVNAESWPIREQDKIWKTQALQALERHLTIDDFAIQLEKVATLPRCRPEEAAAAASAFRGKPLDYETIAPISDQILAELHHMGLDSSPSA</sequence>
<reference evidence="1" key="1">
    <citation type="submission" date="2022-07" db="EMBL/GenBank/DDBJ databases">
        <authorList>
            <consortium name="DAFM: The Division of Animal and Food Microbiology"/>
        </authorList>
    </citation>
    <scope>NUCLEOTIDE SEQUENCE</scope>
    <source>
        <strain evidence="1">19MO01SH01-2</strain>
    </source>
</reference>
<accession>A0AAI9C5J7</accession>
<evidence type="ECO:0000313" key="1">
    <source>
        <dbReference type="EMBL" id="EKT4094627.1"/>
    </source>
</evidence>
<dbReference type="AlphaFoldDB" id="A0AAI9C5J7"/>